<evidence type="ECO:0008006" key="4">
    <source>
        <dbReference type="Google" id="ProtNLM"/>
    </source>
</evidence>
<dbReference type="Proteomes" id="UP000199220">
    <property type="component" value="Unassembled WGS sequence"/>
</dbReference>
<reference evidence="3" key="1">
    <citation type="submission" date="2016-10" db="EMBL/GenBank/DDBJ databases">
        <authorList>
            <person name="Varghese N."/>
            <person name="Submissions S."/>
        </authorList>
    </citation>
    <scope>NUCLEOTIDE SEQUENCE [LARGE SCALE GENOMIC DNA]</scope>
    <source>
        <strain evidence="3">DSM 21368</strain>
    </source>
</reference>
<organism evidence="2 3">
    <name type="scientific">Ruania alba</name>
    <dbReference type="NCBI Taxonomy" id="648782"/>
    <lineage>
        <taxon>Bacteria</taxon>
        <taxon>Bacillati</taxon>
        <taxon>Actinomycetota</taxon>
        <taxon>Actinomycetes</taxon>
        <taxon>Micrococcales</taxon>
        <taxon>Ruaniaceae</taxon>
        <taxon>Ruania</taxon>
    </lineage>
</organism>
<dbReference type="EMBL" id="FNTX01000002">
    <property type="protein sequence ID" value="SEE97560.1"/>
    <property type="molecule type" value="Genomic_DNA"/>
</dbReference>
<accession>A0A1H5N7X6</accession>
<evidence type="ECO:0000313" key="3">
    <source>
        <dbReference type="Proteomes" id="UP000199220"/>
    </source>
</evidence>
<feature type="region of interest" description="Disordered" evidence="1">
    <location>
        <begin position="265"/>
        <end position="286"/>
    </location>
</feature>
<name>A0A1H5N7X6_9MICO</name>
<evidence type="ECO:0000313" key="2">
    <source>
        <dbReference type="EMBL" id="SEE97560.1"/>
    </source>
</evidence>
<gene>
    <name evidence="2" type="ORF">SAMN04488554_4033</name>
</gene>
<dbReference type="STRING" id="648782.SAMN04488554_4033"/>
<keyword evidence="3" id="KW-1185">Reference proteome</keyword>
<evidence type="ECO:0000256" key="1">
    <source>
        <dbReference type="SAM" id="MobiDB-lite"/>
    </source>
</evidence>
<proteinExistence type="predicted"/>
<dbReference type="AlphaFoldDB" id="A0A1H5N7X6"/>
<sequence length="286" mass="30192">MLGALALVITAGVLVWNHVGRSGPPIVQRCIASADAETAAALDPEQAGNAALIAAITTERGLPARALTIALATAMQESKIRNIDYGDRDSLGIFQQRPSQGWGTEEQVQDPHYATNAFYDALVQVDGYQDMEITVAAQEVQRSGFPDAYAQHETLARLFASGLTGYSEASVVCRLGAATEVERAEMPEAVQERLALDLPSLAAEQEEHDGATHLRIDVTPLGGAEPGRSAWAVASWAVMTAELTGVSEVSVAGQQWDRADGANAAWQPVPEDHPAAGDPVGTVRIG</sequence>
<protein>
    <recommendedName>
        <fullName evidence="4">Heavy metal transporter</fullName>
    </recommendedName>
</protein>